<evidence type="ECO:0000256" key="5">
    <source>
        <dbReference type="ARBA" id="ARBA00022737"/>
    </source>
</evidence>
<reference evidence="14 15" key="1">
    <citation type="submission" date="2017-01" db="EMBL/GenBank/DDBJ databases">
        <authorList>
            <person name="Mah S.A."/>
            <person name="Swanson W.J."/>
            <person name="Moy G.W."/>
            <person name="Vacquier V.D."/>
        </authorList>
    </citation>
    <scope>NUCLEOTIDE SEQUENCE [LARGE SCALE GENOMIC DNA]</scope>
    <source>
        <strain evidence="14 15">GSMNP</strain>
    </source>
</reference>
<keyword evidence="15" id="KW-1185">Reference proteome</keyword>
<keyword evidence="2" id="KW-0813">Transport</keyword>
<feature type="domain" description="ABC transmembrane type-1" evidence="13">
    <location>
        <begin position="265"/>
        <end position="554"/>
    </location>
</feature>
<evidence type="ECO:0000256" key="8">
    <source>
        <dbReference type="ARBA" id="ARBA00022989"/>
    </source>
</evidence>
<feature type="compositionally biased region" description="Low complexity" evidence="10">
    <location>
        <begin position="592"/>
        <end position="608"/>
    </location>
</feature>
<feature type="transmembrane region" description="Helical" evidence="11">
    <location>
        <begin position="527"/>
        <end position="553"/>
    </location>
</feature>
<keyword evidence="9 11" id="KW-0472">Membrane</keyword>
<evidence type="ECO:0000256" key="6">
    <source>
        <dbReference type="ARBA" id="ARBA00022741"/>
    </source>
</evidence>
<evidence type="ECO:0000256" key="7">
    <source>
        <dbReference type="ARBA" id="ARBA00022840"/>
    </source>
</evidence>
<feature type="transmembrane region" description="Helical" evidence="11">
    <location>
        <begin position="45"/>
        <end position="65"/>
    </location>
</feature>
<dbReference type="GO" id="GO:0140359">
    <property type="term" value="F:ABC-type transporter activity"/>
    <property type="evidence" value="ECO:0007669"/>
    <property type="project" value="InterPro"/>
</dbReference>
<evidence type="ECO:0000256" key="4">
    <source>
        <dbReference type="ARBA" id="ARBA00022692"/>
    </source>
</evidence>
<evidence type="ECO:0000313" key="14">
    <source>
        <dbReference type="EMBL" id="OMJ11996.1"/>
    </source>
</evidence>
<dbReference type="InterPro" id="IPR050173">
    <property type="entry name" value="ABC_transporter_C-like"/>
</dbReference>
<dbReference type="Proteomes" id="UP000187283">
    <property type="component" value="Unassembled WGS sequence"/>
</dbReference>
<feature type="transmembrane region" description="Helical" evidence="11">
    <location>
        <begin position="301"/>
        <end position="319"/>
    </location>
</feature>
<dbReference type="GO" id="GO:0000329">
    <property type="term" value="C:fungal-type vacuole membrane"/>
    <property type="evidence" value="ECO:0007669"/>
    <property type="project" value="UniProtKB-ARBA"/>
</dbReference>
<keyword evidence="5" id="KW-0677">Repeat</keyword>
<feature type="domain" description="ABC transporter" evidence="12">
    <location>
        <begin position="614"/>
        <end position="839"/>
    </location>
</feature>
<dbReference type="PROSITE" id="PS00211">
    <property type="entry name" value="ABC_TRANSPORTER_1"/>
    <property type="match status" value="1"/>
</dbReference>
<dbReference type="InterPro" id="IPR044746">
    <property type="entry name" value="ABCC_6TM_D1"/>
</dbReference>
<evidence type="ECO:0000256" key="1">
    <source>
        <dbReference type="ARBA" id="ARBA00004128"/>
    </source>
</evidence>
<dbReference type="FunFam" id="1.20.1560.10:FF:000020">
    <property type="entry name" value="ABC metal ion transporter"/>
    <property type="match status" value="1"/>
</dbReference>
<dbReference type="InterPro" id="IPR036640">
    <property type="entry name" value="ABC1_TM_sf"/>
</dbReference>
<feature type="transmembrane region" description="Helical" evidence="11">
    <location>
        <begin position="137"/>
        <end position="158"/>
    </location>
</feature>
<name>A0A1R1XBK5_9FUNG</name>
<feature type="region of interest" description="Disordered" evidence="10">
    <location>
        <begin position="583"/>
        <end position="608"/>
    </location>
</feature>
<dbReference type="CDD" id="cd03250">
    <property type="entry name" value="ABCC_MRP_domain1"/>
    <property type="match status" value="1"/>
</dbReference>
<dbReference type="InterPro" id="IPR027417">
    <property type="entry name" value="P-loop_NTPase"/>
</dbReference>
<feature type="transmembrane region" description="Helical" evidence="11">
    <location>
        <begin position="396"/>
        <end position="420"/>
    </location>
</feature>
<keyword evidence="8 11" id="KW-1133">Transmembrane helix</keyword>
<evidence type="ECO:0000256" key="3">
    <source>
        <dbReference type="ARBA" id="ARBA00022554"/>
    </source>
</evidence>
<accession>A0A1R1XBK5</accession>
<dbReference type="FunFam" id="3.40.50.300:FF:000997">
    <property type="entry name" value="Multidrug resistance-associated protein 1"/>
    <property type="match status" value="1"/>
</dbReference>
<evidence type="ECO:0000256" key="9">
    <source>
        <dbReference type="ARBA" id="ARBA00023136"/>
    </source>
</evidence>
<sequence>MMPEKTIAEKSLNWFAPTYCPHPNGWEPFGGKYDLDFNVCFQLGYIQFPIQLTLSVFIAISIYILSKKPYHSSKQPKNIRKIKEVHICALALAIVCYHYNTTRSDTNSRSLQIYWITSLILSILHFYTEYSSETDRFHITFLILYFAEILLTLTLFVFENINFTPNRFTLTQQEYNDIKDNEKLEGFSSIEDRSNLFSMLSFSWLNPIVSLSSKKQLTILDLFVMPKSIQTIPASLNFWVEWKKEIFKKSSLTMALTRSFGWYYFFAAVLKLAQDILQFCQPLLLKKLLSFIESYNKDGTPALAVGFYYAFSMLLFSILQSFTVNQYFNVCMLTSVRVRSALVSAIYKKSLVLNNKSLNDFSTGEIVNRMAVDTERISDAIQFCHILWSGPLQILISIYLLFNMLGWSSIAGSAMMFFIIPLNSYYAKKMATAQLNQMKFKDKRIKTTNETLENIKLIKLLSWEEPFLDKIRNIRNNYEIKNIYYLGYYLSVQTAISFLVPILVTLATFAVYVKFESNSRGPLNSSIIFSSLTLFNLLKFPILVFPRAIYLIINAIVSVRRINSYLNSEEINEASISRTNISSKSKGRFDESNSNSSKSNSNTKVNSDNDVVSVTNASLWWKYDPSSSSPTLNNISFSAKQGELVAVSGITGAGKSSLLISLLGEMYKSKGTIQINGKIAYTSQQPWLLNSTILENITFGNKVDHDFFQKVIRVCGLEDDLKSFADGELTVVGENGAKLSGGQRARVSIARAVYSRADLYLFDDPLAALDSKMAYSLFDKVFGQNGILKNRTRIISTNNISFLNRFDSVIVLQNGNIVEQGKVDELSKDHGILASMAKSFKYENNSMLDFSAHSKPSLENKQISTKIEECLLDNAEYFEKYSKFNYSSESLCSLSSEDSSNSIFITKNSVKKDKFKKSDCLDTDDSLIMTELTEKGKVNRKYQIQYFKILGVLPTTIFIAVVILAQYLMVYSTTVLKEWAEQNDKKFSGHFYLH</sequence>
<dbReference type="InterPro" id="IPR017871">
    <property type="entry name" value="ABC_transporter-like_CS"/>
</dbReference>
<comment type="subcellular location">
    <subcellularLocation>
        <location evidence="1">Vacuole membrane</location>
        <topology evidence="1">Multi-pass membrane protein</topology>
    </subcellularLocation>
</comment>
<keyword evidence="6" id="KW-0547">Nucleotide-binding</keyword>
<dbReference type="AlphaFoldDB" id="A0A1R1XBK5"/>
<feature type="transmembrane region" description="Helical" evidence="11">
    <location>
        <begin position="946"/>
        <end position="969"/>
    </location>
</feature>
<keyword evidence="3" id="KW-0926">Vacuole</keyword>
<comment type="caution">
    <text evidence="14">The sequence shown here is derived from an EMBL/GenBank/DDBJ whole genome shotgun (WGS) entry which is preliminary data.</text>
</comment>
<dbReference type="GO" id="GO:0016887">
    <property type="term" value="F:ATP hydrolysis activity"/>
    <property type="evidence" value="ECO:0007669"/>
    <property type="project" value="InterPro"/>
</dbReference>
<evidence type="ECO:0000259" key="13">
    <source>
        <dbReference type="PROSITE" id="PS50929"/>
    </source>
</evidence>
<keyword evidence="4 11" id="KW-0812">Transmembrane</keyword>
<dbReference type="SUPFAM" id="SSF52540">
    <property type="entry name" value="P-loop containing nucleoside triphosphate hydrolases"/>
    <property type="match status" value="1"/>
</dbReference>
<evidence type="ECO:0000259" key="12">
    <source>
        <dbReference type="PROSITE" id="PS50893"/>
    </source>
</evidence>
<dbReference type="OrthoDB" id="6500128at2759"/>
<dbReference type="PANTHER" id="PTHR24223:SF443">
    <property type="entry name" value="MULTIDRUG-RESISTANCE LIKE PROTEIN 1, ISOFORM I"/>
    <property type="match status" value="1"/>
</dbReference>
<dbReference type="GO" id="GO:0005524">
    <property type="term" value="F:ATP binding"/>
    <property type="evidence" value="ECO:0007669"/>
    <property type="project" value="UniProtKB-KW"/>
</dbReference>
<dbReference type="Gene3D" id="3.40.50.300">
    <property type="entry name" value="P-loop containing nucleotide triphosphate hydrolases"/>
    <property type="match status" value="1"/>
</dbReference>
<dbReference type="PANTHER" id="PTHR24223">
    <property type="entry name" value="ATP-BINDING CASSETTE SUB-FAMILY C"/>
    <property type="match status" value="1"/>
</dbReference>
<dbReference type="SUPFAM" id="SSF90123">
    <property type="entry name" value="ABC transporter transmembrane region"/>
    <property type="match status" value="1"/>
</dbReference>
<organism evidence="14 15">
    <name type="scientific">Smittium culicis</name>
    <dbReference type="NCBI Taxonomy" id="133412"/>
    <lineage>
        <taxon>Eukaryota</taxon>
        <taxon>Fungi</taxon>
        <taxon>Fungi incertae sedis</taxon>
        <taxon>Zoopagomycota</taxon>
        <taxon>Kickxellomycotina</taxon>
        <taxon>Harpellomycetes</taxon>
        <taxon>Harpellales</taxon>
        <taxon>Legeriomycetaceae</taxon>
        <taxon>Smittium</taxon>
    </lineage>
</organism>
<feature type="transmembrane region" description="Helical" evidence="11">
    <location>
        <begin position="485"/>
        <end position="515"/>
    </location>
</feature>
<dbReference type="InterPro" id="IPR003439">
    <property type="entry name" value="ABC_transporter-like_ATP-bd"/>
</dbReference>
<proteinExistence type="predicted"/>
<dbReference type="Pfam" id="PF00664">
    <property type="entry name" value="ABC_membrane"/>
    <property type="match status" value="1"/>
</dbReference>
<dbReference type="InterPro" id="IPR011527">
    <property type="entry name" value="ABC1_TM_dom"/>
</dbReference>
<gene>
    <name evidence="14" type="ORF">AYI70_g9375</name>
</gene>
<dbReference type="InterPro" id="IPR003593">
    <property type="entry name" value="AAA+_ATPase"/>
</dbReference>
<dbReference type="CDD" id="cd18579">
    <property type="entry name" value="ABC_6TM_ABCC_D1"/>
    <property type="match status" value="1"/>
</dbReference>
<dbReference type="Pfam" id="PF00005">
    <property type="entry name" value="ABC_tran"/>
    <property type="match status" value="1"/>
</dbReference>
<dbReference type="STRING" id="133412.A0A1R1XBK5"/>
<evidence type="ECO:0000256" key="11">
    <source>
        <dbReference type="SAM" id="Phobius"/>
    </source>
</evidence>
<dbReference type="SMART" id="SM00382">
    <property type="entry name" value="AAA"/>
    <property type="match status" value="1"/>
</dbReference>
<evidence type="ECO:0000313" key="15">
    <source>
        <dbReference type="Proteomes" id="UP000187283"/>
    </source>
</evidence>
<keyword evidence="7" id="KW-0067">ATP-binding</keyword>
<evidence type="ECO:0000256" key="10">
    <source>
        <dbReference type="SAM" id="MobiDB-lite"/>
    </source>
</evidence>
<dbReference type="EMBL" id="LSSN01004182">
    <property type="protein sequence ID" value="OMJ11996.1"/>
    <property type="molecule type" value="Genomic_DNA"/>
</dbReference>
<dbReference type="PROSITE" id="PS50893">
    <property type="entry name" value="ABC_TRANSPORTER_2"/>
    <property type="match status" value="1"/>
</dbReference>
<dbReference type="Gene3D" id="1.20.1560.10">
    <property type="entry name" value="ABC transporter type 1, transmembrane domain"/>
    <property type="match status" value="1"/>
</dbReference>
<evidence type="ECO:0000256" key="2">
    <source>
        <dbReference type="ARBA" id="ARBA00022448"/>
    </source>
</evidence>
<protein>
    <submittedName>
        <fullName evidence="14">Metal resistance protein YCF1</fullName>
    </submittedName>
</protein>
<dbReference type="PROSITE" id="PS50929">
    <property type="entry name" value="ABC_TM1F"/>
    <property type="match status" value="1"/>
</dbReference>
<feature type="transmembrane region" description="Helical" evidence="11">
    <location>
        <begin position="113"/>
        <end position="130"/>
    </location>
</feature>